<dbReference type="Pfam" id="PF12833">
    <property type="entry name" value="HTH_18"/>
    <property type="match status" value="1"/>
</dbReference>
<dbReference type="InterPro" id="IPR018062">
    <property type="entry name" value="HTH_AraC-typ_CS"/>
</dbReference>
<gene>
    <name evidence="5" type="ORF">LQ567_03820</name>
</gene>
<evidence type="ECO:0000259" key="4">
    <source>
        <dbReference type="PROSITE" id="PS01124"/>
    </source>
</evidence>
<dbReference type="PROSITE" id="PS01124">
    <property type="entry name" value="HTH_ARAC_FAMILY_2"/>
    <property type="match status" value="1"/>
</dbReference>
<dbReference type="Gene3D" id="1.10.10.60">
    <property type="entry name" value="Homeodomain-like"/>
    <property type="match status" value="2"/>
</dbReference>
<dbReference type="PANTHER" id="PTHR47893">
    <property type="entry name" value="REGULATORY PROTEIN PCHR"/>
    <property type="match status" value="1"/>
</dbReference>
<proteinExistence type="predicted"/>
<accession>A0ABS8PL99</accession>
<reference evidence="5 6" key="1">
    <citation type="submission" date="2021-11" db="EMBL/GenBank/DDBJ databases">
        <title>Genomic of Niabella pedocola.</title>
        <authorList>
            <person name="Wu T."/>
        </authorList>
    </citation>
    <scope>NUCLEOTIDE SEQUENCE [LARGE SCALE GENOMIC DNA]</scope>
    <source>
        <strain evidence="5 6">JCM 31011</strain>
    </source>
</reference>
<dbReference type="PRINTS" id="PR00032">
    <property type="entry name" value="HTHARAC"/>
</dbReference>
<dbReference type="PANTHER" id="PTHR47893:SF1">
    <property type="entry name" value="REGULATORY PROTEIN PCHR"/>
    <property type="match status" value="1"/>
</dbReference>
<evidence type="ECO:0000256" key="3">
    <source>
        <dbReference type="ARBA" id="ARBA00023163"/>
    </source>
</evidence>
<keyword evidence="2" id="KW-0238">DNA-binding</keyword>
<protein>
    <submittedName>
        <fullName evidence="5">AraC family transcriptional regulator</fullName>
    </submittedName>
</protein>
<keyword evidence="6" id="KW-1185">Reference proteome</keyword>
<keyword evidence="1" id="KW-0805">Transcription regulation</keyword>
<dbReference type="SUPFAM" id="SSF46689">
    <property type="entry name" value="Homeodomain-like"/>
    <property type="match status" value="1"/>
</dbReference>
<dbReference type="SMART" id="SM00342">
    <property type="entry name" value="HTH_ARAC"/>
    <property type="match status" value="1"/>
</dbReference>
<dbReference type="RefSeq" id="WP_231002776.1">
    <property type="nucleotide sequence ID" value="NZ_JAJNEC010000003.1"/>
</dbReference>
<feature type="domain" description="HTH araC/xylS-type" evidence="4">
    <location>
        <begin position="226"/>
        <end position="324"/>
    </location>
</feature>
<name>A0ABS8PL99_9BACT</name>
<dbReference type="InterPro" id="IPR009057">
    <property type="entry name" value="Homeodomain-like_sf"/>
</dbReference>
<evidence type="ECO:0000313" key="6">
    <source>
        <dbReference type="Proteomes" id="UP001199816"/>
    </source>
</evidence>
<dbReference type="EMBL" id="JAJNEC010000003">
    <property type="protein sequence ID" value="MCD2421875.1"/>
    <property type="molecule type" value="Genomic_DNA"/>
</dbReference>
<keyword evidence="3" id="KW-0804">Transcription</keyword>
<sequence length="324" mass="37063">MAFKLLNTDLLDFELLSNLEPGAPNPLQEQVTSLHPRAGALQLHTDTFPHIHLSQIQWNTTEELEMHGATSSDTININFQLDGHMYSRFTGIEHPMDMQTNRHNLVYAPEAGDHHRIAGNHSLSLLHIIIDRFFFTASIGCNDRWSEQVQRNLEAQRPFSGAPLARSVSGKMQLLLSSILNCTETGTMRSLLLQSRILELIALEIEQFSAPSLTTNIPWEEQERLHQLKAYIDIHYLSDLSLHQLSRVSLLNEFKLKKGFKQLFGETLFTYIHRLRMTHAALLLRDTRTTIDEIALVVGYAYAHHFSTAFKKHFQVSPLKYRTG</sequence>
<evidence type="ECO:0000313" key="5">
    <source>
        <dbReference type="EMBL" id="MCD2421875.1"/>
    </source>
</evidence>
<dbReference type="Proteomes" id="UP001199816">
    <property type="component" value="Unassembled WGS sequence"/>
</dbReference>
<dbReference type="InterPro" id="IPR018060">
    <property type="entry name" value="HTH_AraC"/>
</dbReference>
<evidence type="ECO:0000256" key="2">
    <source>
        <dbReference type="ARBA" id="ARBA00023125"/>
    </source>
</evidence>
<dbReference type="InterPro" id="IPR020449">
    <property type="entry name" value="Tscrpt_reg_AraC-type_HTH"/>
</dbReference>
<comment type="caution">
    <text evidence="5">The sequence shown here is derived from an EMBL/GenBank/DDBJ whole genome shotgun (WGS) entry which is preliminary data.</text>
</comment>
<dbReference type="InterPro" id="IPR053142">
    <property type="entry name" value="PchR_regulatory_protein"/>
</dbReference>
<organism evidence="5 6">
    <name type="scientific">Niabella pedocola</name>
    <dbReference type="NCBI Taxonomy" id="1752077"/>
    <lineage>
        <taxon>Bacteria</taxon>
        <taxon>Pseudomonadati</taxon>
        <taxon>Bacteroidota</taxon>
        <taxon>Chitinophagia</taxon>
        <taxon>Chitinophagales</taxon>
        <taxon>Chitinophagaceae</taxon>
        <taxon>Niabella</taxon>
    </lineage>
</organism>
<evidence type="ECO:0000256" key="1">
    <source>
        <dbReference type="ARBA" id="ARBA00023015"/>
    </source>
</evidence>
<dbReference type="PROSITE" id="PS00041">
    <property type="entry name" value="HTH_ARAC_FAMILY_1"/>
    <property type="match status" value="1"/>
</dbReference>